<reference evidence="10 11" key="1">
    <citation type="journal article" date="2010" name="Stand. Genomic Sci.">
        <title>Complete genome sequence of Vulcanisaeta distributa type strain (IC-017).</title>
        <authorList>
            <person name="Mavromatis K."/>
            <person name="Sikorski J."/>
            <person name="Pabst E."/>
            <person name="Teshima H."/>
            <person name="Lapidus A."/>
            <person name="Lucas S."/>
            <person name="Nolan M."/>
            <person name="Glavina Del Rio T."/>
            <person name="Cheng J.F."/>
            <person name="Bruce D."/>
            <person name="Goodwin L."/>
            <person name="Pitluck S."/>
            <person name="Liolios K."/>
            <person name="Ivanova N."/>
            <person name="Mikhailova N."/>
            <person name="Pati A."/>
            <person name="Chen A."/>
            <person name="Palaniappan K."/>
            <person name="Land M."/>
            <person name="Hauser L."/>
            <person name="Chang Y.J."/>
            <person name="Jeffries C.D."/>
            <person name="Rohde M."/>
            <person name="Spring S."/>
            <person name="Goker M."/>
            <person name="Wirth R."/>
            <person name="Woyke T."/>
            <person name="Bristow J."/>
            <person name="Eisen J.A."/>
            <person name="Markowitz V."/>
            <person name="Hugenholtz P."/>
            <person name="Klenk H.P."/>
            <person name="Kyrpides N.C."/>
        </authorList>
    </citation>
    <scope>NUCLEOTIDE SEQUENCE [LARGE SCALE GENOMIC DNA]</scope>
    <source>
        <strain evidence="11">DSM 14429 / JCM 11212 / NBRC 100878 / IC-017</strain>
    </source>
</reference>
<comment type="subcellular location">
    <subcellularLocation>
        <location evidence="8">Cell membrane</location>
        <topology evidence="8">Multi-pass membrane protein</topology>
    </subcellularLocation>
    <subcellularLocation>
        <location evidence="1">Membrane</location>
        <topology evidence="1">Multi-pass membrane protein</topology>
    </subcellularLocation>
</comment>
<dbReference type="RefSeq" id="WP_013335840.1">
    <property type="nucleotide sequence ID" value="NC_014537.1"/>
</dbReference>
<protein>
    <recommendedName>
        <fullName evidence="8">Ammonium transporter</fullName>
    </recommendedName>
</protein>
<feature type="transmembrane region" description="Helical" evidence="8">
    <location>
        <begin position="134"/>
        <end position="159"/>
    </location>
</feature>
<feature type="transmembrane region" description="Helical" evidence="8">
    <location>
        <begin position="298"/>
        <end position="317"/>
    </location>
</feature>
<gene>
    <name evidence="10" type="ordered locus">Vdis_0722</name>
</gene>
<dbReference type="HOGENOM" id="CLU_000445_33_4_2"/>
<evidence type="ECO:0000256" key="4">
    <source>
        <dbReference type="ARBA" id="ARBA00022692"/>
    </source>
</evidence>
<feature type="transmembrane region" description="Helical" evidence="8">
    <location>
        <begin position="166"/>
        <end position="188"/>
    </location>
</feature>
<evidence type="ECO:0000256" key="5">
    <source>
        <dbReference type="ARBA" id="ARBA00022989"/>
    </source>
</evidence>
<dbReference type="PROSITE" id="PS01219">
    <property type="entry name" value="AMMONIUM_TRANSP"/>
    <property type="match status" value="1"/>
</dbReference>
<dbReference type="PANTHER" id="PTHR43029:SF10">
    <property type="entry name" value="AMMONIUM TRANSPORTER MEP2"/>
    <property type="match status" value="1"/>
</dbReference>
<keyword evidence="11" id="KW-1185">Reference proteome</keyword>
<dbReference type="AlphaFoldDB" id="E1QNE5"/>
<dbReference type="PANTHER" id="PTHR43029">
    <property type="entry name" value="AMMONIUM TRANSPORTER MEP2"/>
    <property type="match status" value="1"/>
</dbReference>
<dbReference type="GO" id="GO:0008519">
    <property type="term" value="F:ammonium channel activity"/>
    <property type="evidence" value="ECO:0007669"/>
    <property type="project" value="InterPro"/>
</dbReference>
<dbReference type="GO" id="GO:0005886">
    <property type="term" value="C:plasma membrane"/>
    <property type="evidence" value="ECO:0007669"/>
    <property type="project" value="UniProtKB-SubCell"/>
</dbReference>
<dbReference type="Pfam" id="PF00909">
    <property type="entry name" value="Ammonium_transp"/>
    <property type="match status" value="1"/>
</dbReference>
<feature type="transmembrane region" description="Helical" evidence="8">
    <location>
        <begin position="234"/>
        <end position="253"/>
    </location>
</feature>
<dbReference type="eggNOG" id="arCOG04397">
    <property type="taxonomic scope" value="Archaea"/>
</dbReference>
<feature type="transmembrane region" description="Helical" evidence="8">
    <location>
        <begin position="395"/>
        <end position="420"/>
    </location>
</feature>
<sequence length="484" mass="51601">MMAVVITAITARADTPPNLSGYPPDSVPPWLDTGSNAWMLTAATLVGLQSVPGLMLLYGGMTKRKYAINTMMMVLYAFAIVLVVWVLAGYMFAFGPALVRINGFNILGTPIPALTSNIIASQASVPAAQQYPNIAMSTLIFFQFVFAAITPALIVGALIERMNFKAWMLFVPLWSLLVYSPVAFWLWGGGWLMQLGVADFSGGYVIHVDAGIAAFVAAAMVGERLVEERKLQPHNLTQVAAGLGLVWLGWNGFNGGDPYGSTIDAAVAVINTNLATAIAVVVWMILDMAYFERPTFTGAVSGAVAGLVGITPAAGYVNGIGAMIIGAVSSAAAWYSLNMFQFRSRLTRHIDDALGVFSDHAVPGIIGGILTGVFADPNITKYVAPGLRGALYGNPFQVVLQLLGVVVVIAYDALMTYLILKLISKITPLKAPLEALRIGDKEMHGEVAYDEFAFATQGDAERMAAGVVVSVINTINRNKEDSSY</sequence>
<keyword evidence="7 8" id="KW-0924">Ammonia transport</keyword>
<keyword evidence="5 8" id="KW-1133">Transmembrane helix</keyword>
<evidence type="ECO:0000256" key="7">
    <source>
        <dbReference type="ARBA" id="ARBA00023177"/>
    </source>
</evidence>
<dbReference type="OrthoDB" id="10960at2157"/>
<evidence type="ECO:0000313" key="11">
    <source>
        <dbReference type="Proteomes" id="UP000006681"/>
    </source>
</evidence>
<evidence type="ECO:0000256" key="3">
    <source>
        <dbReference type="ARBA" id="ARBA00022448"/>
    </source>
</evidence>
<organism evidence="10 11">
    <name type="scientific">Vulcanisaeta distributa (strain DSM 14429 / JCM 11212 / NBRC 100878 / IC-017)</name>
    <dbReference type="NCBI Taxonomy" id="572478"/>
    <lineage>
        <taxon>Archaea</taxon>
        <taxon>Thermoproteota</taxon>
        <taxon>Thermoprotei</taxon>
        <taxon>Thermoproteales</taxon>
        <taxon>Thermoproteaceae</taxon>
        <taxon>Vulcanisaeta</taxon>
    </lineage>
</organism>
<dbReference type="SUPFAM" id="SSF111352">
    <property type="entry name" value="Ammonium transporter"/>
    <property type="match status" value="1"/>
</dbReference>
<keyword evidence="6 8" id="KW-0472">Membrane</keyword>
<proteinExistence type="inferred from homology"/>
<dbReference type="STRING" id="572478.Vdis_0722"/>
<evidence type="ECO:0000256" key="8">
    <source>
        <dbReference type="RuleBase" id="RU362002"/>
    </source>
</evidence>
<dbReference type="KEGG" id="vdi:Vdis_0722"/>
<accession>E1QNE5</accession>
<reference evidence="11" key="2">
    <citation type="journal article" date="2010" name="Stand. Genomic Sci.">
        <title>Complete genome sequence of Vulcanisaeta distributa type strain (IC-017T).</title>
        <authorList>
            <person name="Mavromatis K."/>
            <person name="Sikorski J."/>
            <person name="Pabst E."/>
            <person name="Teshima H."/>
            <person name="Lapidus A."/>
            <person name="Lucas S."/>
            <person name="Nolan M."/>
            <person name="Glavina Del Rio T."/>
            <person name="Cheng J."/>
            <person name="Bruce D."/>
            <person name="Goodwin L."/>
            <person name="Pitluck S."/>
            <person name="Liolios K."/>
            <person name="Ivanova N."/>
            <person name="Mikhailova N."/>
            <person name="Pati A."/>
            <person name="Chen A."/>
            <person name="Palaniappan K."/>
            <person name="Land M."/>
            <person name="Hauser L."/>
            <person name="Chang Y."/>
            <person name="Jeffries C."/>
            <person name="Rohde M."/>
            <person name="Spring S."/>
            <person name="Goker M."/>
            <person name="Wirth R."/>
            <person name="Woyke T."/>
            <person name="Bristow J."/>
            <person name="Eisen J."/>
            <person name="Markowitz V."/>
            <person name="Hugenholtz P."/>
            <person name="Klenk H."/>
            <person name="Kyrpides N."/>
        </authorList>
    </citation>
    <scope>NUCLEOTIDE SEQUENCE [LARGE SCALE GENOMIC DNA]</scope>
    <source>
        <strain evidence="11">DSM 14429 / JCM 11212 / NBRC 100878 / IC-017</strain>
    </source>
</reference>
<keyword evidence="3 8" id="KW-0813">Transport</keyword>
<feature type="transmembrane region" description="Helical" evidence="8">
    <location>
        <begin position="323"/>
        <end position="342"/>
    </location>
</feature>
<evidence type="ECO:0000256" key="1">
    <source>
        <dbReference type="ARBA" id="ARBA00004141"/>
    </source>
</evidence>
<dbReference type="Gene3D" id="1.10.3430.10">
    <property type="entry name" value="Ammonium transporter AmtB like domains"/>
    <property type="match status" value="1"/>
</dbReference>
<feature type="transmembrane region" description="Helical" evidence="8">
    <location>
        <begin position="37"/>
        <end position="61"/>
    </location>
</feature>
<name>E1QNE5_VULDI</name>
<feature type="domain" description="Ammonium transporter AmtB-like" evidence="9">
    <location>
        <begin position="37"/>
        <end position="449"/>
    </location>
</feature>
<dbReference type="InterPro" id="IPR024041">
    <property type="entry name" value="NH4_transpt_AmtB-like_dom"/>
</dbReference>
<evidence type="ECO:0000256" key="6">
    <source>
        <dbReference type="ARBA" id="ARBA00023136"/>
    </source>
</evidence>
<dbReference type="InterPro" id="IPR029020">
    <property type="entry name" value="Ammonium/urea_transptr"/>
</dbReference>
<comment type="similarity">
    <text evidence="2 8">Belongs to the ammonia transporter channel (TC 1.A.11.2) family.</text>
</comment>
<dbReference type="EMBL" id="CP002100">
    <property type="protein sequence ID" value="ADN50115.1"/>
    <property type="molecule type" value="Genomic_DNA"/>
</dbReference>
<feature type="transmembrane region" description="Helical" evidence="8">
    <location>
        <begin position="354"/>
        <end position="375"/>
    </location>
</feature>
<feature type="transmembrane region" description="Helical" evidence="8">
    <location>
        <begin position="73"/>
        <end position="93"/>
    </location>
</feature>
<feature type="transmembrane region" description="Helical" evidence="8">
    <location>
        <begin position="200"/>
        <end position="222"/>
    </location>
</feature>
<dbReference type="InterPro" id="IPR018047">
    <property type="entry name" value="Ammonium_transpt_CS"/>
</dbReference>
<evidence type="ECO:0000313" key="10">
    <source>
        <dbReference type="EMBL" id="ADN50115.1"/>
    </source>
</evidence>
<dbReference type="InterPro" id="IPR001905">
    <property type="entry name" value="Ammonium_transpt"/>
</dbReference>
<evidence type="ECO:0000256" key="2">
    <source>
        <dbReference type="ARBA" id="ARBA00005887"/>
    </source>
</evidence>
<feature type="transmembrane region" description="Helical" evidence="8">
    <location>
        <begin position="265"/>
        <end position="286"/>
    </location>
</feature>
<keyword evidence="4 8" id="KW-0812">Transmembrane</keyword>
<evidence type="ECO:0000259" key="9">
    <source>
        <dbReference type="Pfam" id="PF00909"/>
    </source>
</evidence>
<dbReference type="GeneID" id="9751646"/>
<dbReference type="Proteomes" id="UP000006681">
    <property type="component" value="Chromosome"/>
</dbReference>
<dbReference type="NCBIfam" id="TIGR00836">
    <property type="entry name" value="amt"/>
    <property type="match status" value="1"/>
</dbReference>